<evidence type="ECO:0000313" key="2">
    <source>
        <dbReference type="EMBL" id="MBB6343166.1"/>
    </source>
</evidence>
<evidence type="ECO:0000259" key="1">
    <source>
        <dbReference type="Pfam" id="PF09836"/>
    </source>
</evidence>
<dbReference type="InterPro" id="IPR018640">
    <property type="entry name" value="DUF2063"/>
</dbReference>
<name>A0A7X0BX87_9PSED</name>
<sequence>MSPLAAEEFTRGLLRPGAVPLHLSQIADAEFAARFAIHRNNVRAARTEALRQGFPVLERLLGAEYFSALADVFVQQHPPRSAAFHEYGAELAGFIEAFVPLAQMGYLADIARLEWARLRAFHAADAPVPEVDALALGGLAQLLEAPLRWHPSVTLLCSAHPVYRLWASQLNQAPTPGAQDWHGENVLIWRQGLQLRTEPLDELGCLLLRHVQRGGSLTGALARADIGVQAGLGRVAGLLVWQVFQQVD</sequence>
<comment type="caution">
    <text evidence="2">The sequence shown here is derived from an EMBL/GenBank/DDBJ whole genome shotgun (WGS) entry which is preliminary data.</text>
</comment>
<protein>
    <recommendedName>
        <fullName evidence="1">Putative DNA-binding domain-containing protein</fullName>
    </recommendedName>
</protein>
<dbReference type="EMBL" id="JACHLL010000006">
    <property type="protein sequence ID" value="MBB6343166.1"/>
    <property type="molecule type" value="Genomic_DNA"/>
</dbReference>
<dbReference type="RefSeq" id="WP_184685162.1">
    <property type="nucleotide sequence ID" value="NZ_JACHLL010000006.1"/>
</dbReference>
<dbReference type="InterPro" id="IPR044922">
    <property type="entry name" value="DUF2063_N_sf"/>
</dbReference>
<dbReference type="Pfam" id="PF09836">
    <property type="entry name" value="DUF2063"/>
    <property type="match status" value="1"/>
</dbReference>
<dbReference type="AlphaFoldDB" id="A0A7X0BX87"/>
<keyword evidence="3" id="KW-1185">Reference proteome</keyword>
<dbReference type="Proteomes" id="UP000557193">
    <property type="component" value="Unassembled WGS sequence"/>
</dbReference>
<gene>
    <name evidence="2" type="ORF">HNP49_003354</name>
</gene>
<feature type="domain" description="Putative DNA-binding" evidence="1">
    <location>
        <begin position="7"/>
        <end position="95"/>
    </location>
</feature>
<reference evidence="2 3" key="1">
    <citation type="submission" date="2020-08" db="EMBL/GenBank/DDBJ databases">
        <title>Functional genomics of gut bacteria from endangered species of beetles.</title>
        <authorList>
            <person name="Carlos-Shanley C."/>
        </authorList>
    </citation>
    <scope>NUCLEOTIDE SEQUENCE [LARGE SCALE GENOMIC DNA]</scope>
    <source>
        <strain evidence="2 3">S00202</strain>
    </source>
</reference>
<organism evidence="2 3">
    <name type="scientific">Pseudomonas fluvialis</name>
    <dbReference type="NCBI Taxonomy" id="1793966"/>
    <lineage>
        <taxon>Bacteria</taxon>
        <taxon>Pseudomonadati</taxon>
        <taxon>Pseudomonadota</taxon>
        <taxon>Gammaproteobacteria</taxon>
        <taxon>Pseudomonadales</taxon>
        <taxon>Pseudomonadaceae</taxon>
        <taxon>Pseudomonas</taxon>
    </lineage>
</organism>
<proteinExistence type="predicted"/>
<accession>A0A7X0BX87</accession>
<dbReference type="Gene3D" id="1.10.150.690">
    <property type="entry name" value="DUF2063"/>
    <property type="match status" value="1"/>
</dbReference>
<evidence type="ECO:0000313" key="3">
    <source>
        <dbReference type="Proteomes" id="UP000557193"/>
    </source>
</evidence>